<dbReference type="Proteomes" id="UP000676967">
    <property type="component" value="Chromosome"/>
</dbReference>
<organism evidence="1 2">
    <name type="scientific">Actinoplanes ianthinogenes</name>
    <dbReference type="NCBI Taxonomy" id="122358"/>
    <lineage>
        <taxon>Bacteria</taxon>
        <taxon>Bacillati</taxon>
        <taxon>Actinomycetota</taxon>
        <taxon>Actinomycetes</taxon>
        <taxon>Micromonosporales</taxon>
        <taxon>Micromonosporaceae</taxon>
        <taxon>Actinoplanes</taxon>
    </lineage>
</organism>
<name>A0ABN6CMK7_9ACTN</name>
<evidence type="ECO:0000313" key="1">
    <source>
        <dbReference type="EMBL" id="BCJ46332.1"/>
    </source>
</evidence>
<gene>
    <name evidence="1" type="ORF">Aiant_69890</name>
</gene>
<keyword evidence="2" id="KW-1185">Reference proteome</keyword>
<reference evidence="1 2" key="1">
    <citation type="submission" date="2020-08" db="EMBL/GenBank/DDBJ databases">
        <title>Whole genome shotgun sequence of Actinoplanes ianthinogenes NBRC 13996.</title>
        <authorList>
            <person name="Komaki H."/>
            <person name="Tamura T."/>
        </authorList>
    </citation>
    <scope>NUCLEOTIDE SEQUENCE [LARGE SCALE GENOMIC DNA]</scope>
    <source>
        <strain evidence="1 2">NBRC 13996</strain>
    </source>
</reference>
<sequence>MTTFDDDTSPEARERFERELASIGHGHPGRTQMVRDSLRRLADGAGGAELQEAAREILAGRIGIRRALTGEIYGRTLSDGLRRFQEHYERLSPEERRKLYAAGREHYQRLGEEER</sequence>
<evidence type="ECO:0000313" key="2">
    <source>
        <dbReference type="Proteomes" id="UP000676967"/>
    </source>
</evidence>
<protein>
    <submittedName>
        <fullName evidence="1">Uncharacterized protein</fullName>
    </submittedName>
</protein>
<accession>A0ABN6CMK7</accession>
<dbReference type="EMBL" id="AP023356">
    <property type="protein sequence ID" value="BCJ46332.1"/>
    <property type="molecule type" value="Genomic_DNA"/>
</dbReference>
<proteinExistence type="predicted"/>
<dbReference type="RefSeq" id="WP_189333835.1">
    <property type="nucleotide sequence ID" value="NZ_AP023356.1"/>
</dbReference>